<feature type="compositionally biased region" description="Basic residues" evidence="1">
    <location>
        <begin position="198"/>
        <end position="207"/>
    </location>
</feature>
<gene>
    <name evidence="2" type="ORF">D6D24_03970</name>
</gene>
<proteinExistence type="predicted"/>
<dbReference type="PANTHER" id="PTHR13621:SF2">
    <property type="entry name" value="PROLINE-RICH PROTEIN PRCC"/>
    <property type="match status" value="1"/>
</dbReference>
<sequence length="391" mass="41146">MPKLGPSSIILRSFDVPPKVTSITFTSLSHTTMALVGYSDSEGSDSETPNVAPVPAASKPAAKKLNFQKLVDPSAPRKIKVDLPTIQPEAEADAPPAKKARTAGKFGGFNSFLPAPKRANDAKKGLGSGVNLKTGAEPAFSRERVEPDPSAFAPAPATEDNKDETDTSTLPAPFQDEAPKEVKPVGNAMKFKPLSVARNKKPMKKKMLPNAAPAAQSPTAPTIAEAPKAPAPKPKVSLFSVTQADTTPSSAAPAADYQPLLAGPAAATTTEPYDSITYVPTTAPTDPNSLTSIADDLQLSASERRRLFGRNAASASAINVTHLNMDEEYNNNEQLRAAGQAVEHRAVKAVAPGKHSLQQLVNSASTQKEALEDAWAQGRRNKAEAGSHYGF</sequence>
<feature type="region of interest" description="Disordered" evidence="1">
    <location>
        <begin position="78"/>
        <end position="235"/>
    </location>
</feature>
<dbReference type="PANTHER" id="PTHR13621">
    <property type="entry name" value="PROLINE-RICH PROTEIN PRCC"/>
    <property type="match status" value="1"/>
</dbReference>
<feature type="compositionally biased region" description="Low complexity" evidence="1">
    <location>
        <begin position="208"/>
        <end position="228"/>
    </location>
</feature>
<dbReference type="AlphaFoldDB" id="A0A4S8W094"/>
<evidence type="ECO:0000256" key="1">
    <source>
        <dbReference type="SAM" id="MobiDB-lite"/>
    </source>
</evidence>
<name>A0A4S8W094_AURPU</name>
<evidence type="ECO:0008006" key="4">
    <source>
        <dbReference type="Google" id="ProtNLM"/>
    </source>
</evidence>
<organism evidence="2 3">
    <name type="scientific">Aureobasidium pullulans</name>
    <name type="common">Black yeast</name>
    <name type="synonym">Pullularia pullulans</name>
    <dbReference type="NCBI Taxonomy" id="5580"/>
    <lineage>
        <taxon>Eukaryota</taxon>
        <taxon>Fungi</taxon>
        <taxon>Dikarya</taxon>
        <taxon>Ascomycota</taxon>
        <taxon>Pezizomycotina</taxon>
        <taxon>Dothideomycetes</taxon>
        <taxon>Dothideomycetidae</taxon>
        <taxon>Dothideales</taxon>
        <taxon>Saccotheciaceae</taxon>
        <taxon>Aureobasidium</taxon>
    </lineage>
</organism>
<evidence type="ECO:0000313" key="3">
    <source>
        <dbReference type="Proteomes" id="UP000308014"/>
    </source>
</evidence>
<evidence type="ECO:0000313" key="2">
    <source>
        <dbReference type="EMBL" id="THW17356.1"/>
    </source>
</evidence>
<reference evidence="2 3" key="1">
    <citation type="submission" date="2018-10" db="EMBL/GenBank/DDBJ databases">
        <title>Fifty Aureobasidium pullulans genomes reveal a recombining polyextremotolerant generalist.</title>
        <authorList>
            <person name="Gostincar C."/>
            <person name="Turk M."/>
            <person name="Zajc J."/>
            <person name="Gunde-Cimerman N."/>
        </authorList>
    </citation>
    <scope>NUCLEOTIDE SEQUENCE [LARGE SCALE GENOMIC DNA]</scope>
    <source>
        <strain evidence="2 3">EXF-11318</strain>
    </source>
</reference>
<dbReference type="EMBL" id="QZAJ01000110">
    <property type="protein sequence ID" value="THW17356.1"/>
    <property type="molecule type" value="Genomic_DNA"/>
</dbReference>
<dbReference type="Proteomes" id="UP000308014">
    <property type="component" value="Unassembled WGS sequence"/>
</dbReference>
<dbReference type="Pfam" id="PF10253">
    <property type="entry name" value="PRCC"/>
    <property type="match status" value="1"/>
</dbReference>
<accession>A0A4S8W094</accession>
<dbReference type="InterPro" id="IPR018800">
    <property type="entry name" value="PRCC"/>
</dbReference>
<protein>
    <recommendedName>
        <fullName evidence="4">Mitotic checkpoint regulator, MAD2B-interacting-domain-containing protein</fullName>
    </recommendedName>
</protein>
<comment type="caution">
    <text evidence="2">The sequence shown here is derived from an EMBL/GenBank/DDBJ whole genome shotgun (WGS) entry which is preliminary data.</text>
</comment>
<dbReference type="GO" id="GO:0005634">
    <property type="term" value="C:nucleus"/>
    <property type="evidence" value="ECO:0007669"/>
    <property type="project" value="TreeGrafter"/>
</dbReference>